<accession>A0A1A7BFR6</accession>
<feature type="signal peptide" evidence="1">
    <location>
        <begin position="1"/>
        <end position="20"/>
    </location>
</feature>
<name>A0A1A7BFR6_9SPHN</name>
<protein>
    <submittedName>
        <fullName evidence="2">Uncharacterized protein</fullName>
    </submittedName>
</protein>
<organism evidence="2 3">
    <name type="scientific">Erythrobacter dokdonensis DSW-74</name>
    <dbReference type="NCBI Taxonomy" id="1300349"/>
    <lineage>
        <taxon>Bacteria</taxon>
        <taxon>Pseudomonadati</taxon>
        <taxon>Pseudomonadota</taxon>
        <taxon>Alphaproteobacteria</taxon>
        <taxon>Sphingomonadales</taxon>
        <taxon>Erythrobacteraceae</taxon>
        <taxon>Erythrobacter/Porphyrobacter group</taxon>
        <taxon>Erythrobacter</taxon>
    </lineage>
</organism>
<comment type="caution">
    <text evidence="2">The sequence shown here is derived from an EMBL/GenBank/DDBJ whole genome shotgun (WGS) entry which is preliminary data.</text>
</comment>
<dbReference type="STRING" id="1300349.I603_2214"/>
<dbReference type="Proteomes" id="UP000092484">
    <property type="component" value="Unassembled WGS sequence"/>
</dbReference>
<sequence length="131" mass="13990">MLTTMLLPAALLLQAVPEAATPAGPATPPPTRIEDLTVEESAALRCSVAFAFISDWQKDSDPRGQAWPGLAENGGREFFVRTMAQLMDRRGLDRRGVLDLVALQTEQLNASPGDIPAIMPACLMMKSAAGL</sequence>
<reference evidence="2 3" key="1">
    <citation type="submission" date="2016-06" db="EMBL/GenBank/DDBJ databases">
        <title>Genome sequence of Porphyrobacter dokdonensis DSW-74.</title>
        <authorList>
            <person name="Kim J.F."/>
            <person name="Song J.Y."/>
        </authorList>
    </citation>
    <scope>NUCLEOTIDE SEQUENCE [LARGE SCALE GENOMIC DNA]</scope>
    <source>
        <strain evidence="2 3">DSW-74</strain>
    </source>
</reference>
<proteinExistence type="predicted"/>
<dbReference type="PATRIC" id="fig|1300349.4.peg.2206"/>
<evidence type="ECO:0000313" key="3">
    <source>
        <dbReference type="Proteomes" id="UP000092484"/>
    </source>
</evidence>
<dbReference type="RefSeq" id="WP_068865009.1">
    <property type="nucleotide sequence ID" value="NZ_LZYB01000006.1"/>
</dbReference>
<keyword evidence="3" id="KW-1185">Reference proteome</keyword>
<gene>
    <name evidence="2" type="ORF">I603_2214</name>
</gene>
<evidence type="ECO:0000256" key="1">
    <source>
        <dbReference type="SAM" id="SignalP"/>
    </source>
</evidence>
<feature type="chain" id="PRO_5008355033" evidence="1">
    <location>
        <begin position="21"/>
        <end position="131"/>
    </location>
</feature>
<dbReference type="EMBL" id="LZYB01000006">
    <property type="protein sequence ID" value="OBV10252.1"/>
    <property type="molecule type" value="Genomic_DNA"/>
</dbReference>
<dbReference type="AlphaFoldDB" id="A0A1A7BFR6"/>
<evidence type="ECO:0000313" key="2">
    <source>
        <dbReference type="EMBL" id="OBV10252.1"/>
    </source>
</evidence>
<keyword evidence="1" id="KW-0732">Signal</keyword>